<dbReference type="InterPro" id="IPR027806">
    <property type="entry name" value="HARBI1_dom"/>
</dbReference>
<keyword evidence="6" id="KW-0378">Hydrolase</keyword>
<reference evidence="9 10" key="1">
    <citation type="submission" date="2015-09" db="EMBL/GenBank/DDBJ databases">
        <title>Trachymyrmex cornetzi WGS genome.</title>
        <authorList>
            <person name="Nygaard S."/>
            <person name="Hu H."/>
            <person name="Boomsma J."/>
            <person name="Zhang G."/>
        </authorList>
    </citation>
    <scope>NUCLEOTIDE SEQUENCE [LARGE SCALE GENOMIC DNA]</scope>
    <source>
        <strain evidence="9">Tcor2-1</strain>
        <tissue evidence="9">Whole body</tissue>
    </source>
</reference>
<dbReference type="STRING" id="471704.A0A151IWZ5"/>
<dbReference type="EMBL" id="KQ980837">
    <property type="protein sequence ID" value="KYN12356.1"/>
    <property type="molecule type" value="Genomic_DNA"/>
</dbReference>
<evidence type="ECO:0000256" key="5">
    <source>
        <dbReference type="ARBA" id="ARBA00022723"/>
    </source>
</evidence>
<keyword evidence="7" id="KW-0539">Nucleus</keyword>
<dbReference type="InterPro" id="IPR045249">
    <property type="entry name" value="HARBI1-like"/>
</dbReference>
<dbReference type="Pfam" id="PF13359">
    <property type="entry name" value="DDE_Tnp_4"/>
    <property type="match status" value="1"/>
</dbReference>
<evidence type="ECO:0000259" key="8">
    <source>
        <dbReference type="Pfam" id="PF13359"/>
    </source>
</evidence>
<evidence type="ECO:0000256" key="2">
    <source>
        <dbReference type="ARBA" id="ARBA00004123"/>
    </source>
</evidence>
<feature type="domain" description="DDE Tnp4" evidence="8">
    <location>
        <begin position="139"/>
        <end position="305"/>
    </location>
</feature>
<dbReference type="Proteomes" id="UP000078492">
    <property type="component" value="Unassembled WGS sequence"/>
</dbReference>
<comment type="cofactor">
    <cofactor evidence="1">
        <name>a divalent metal cation</name>
        <dbReference type="ChEBI" id="CHEBI:60240"/>
    </cofactor>
</comment>
<dbReference type="PANTHER" id="PTHR22930">
    <property type="match status" value="1"/>
</dbReference>
<evidence type="ECO:0000256" key="7">
    <source>
        <dbReference type="ARBA" id="ARBA00023242"/>
    </source>
</evidence>
<evidence type="ECO:0000313" key="10">
    <source>
        <dbReference type="Proteomes" id="UP000078492"/>
    </source>
</evidence>
<keyword evidence="5" id="KW-0479">Metal-binding</keyword>
<evidence type="ECO:0000256" key="3">
    <source>
        <dbReference type="ARBA" id="ARBA00006958"/>
    </source>
</evidence>
<dbReference type="GO" id="GO:0016787">
    <property type="term" value="F:hydrolase activity"/>
    <property type="evidence" value="ECO:0007669"/>
    <property type="project" value="UniProtKB-KW"/>
</dbReference>
<sequence>MNRKKNTKGFYTNLVKELKQTDHEEFFSLFRMWPEHFDILVDIIQPYLIKRSIRTPLPTELRLAVTLSYLAQGDSIRSKHLEYRLGNSTVYKIIHETCQALWFALSPIVLKSKNRFDWEQISNEFMIKWQFPNCIGATDGRHMRIQAPPNIGSSFYNYKQFFSIILLATCDANYKFTWIDVGQYGYMSDGGVWANTEFAQDLQSTFVDLPTPKPLPGIDIPFPYMFVGDEAFPLTTYLMRPYSCKTRGGLTEEMRIFNYRLSRSRRTIENTFGILTACWQILRKPLCMSVENSEMLIKALVCLHNFIMTCEEKISVHKRSYCPAEYVDREENYTMKEGRWRQQYSAYFTDIGRVGANRAGAIPVGLRNYLKDYFVSDMGKSQAPWQEEAALGAKRINLPPELIE</sequence>
<evidence type="ECO:0000256" key="6">
    <source>
        <dbReference type="ARBA" id="ARBA00022801"/>
    </source>
</evidence>
<dbReference type="GO" id="GO:0004518">
    <property type="term" value="F:nuclease activity"/>
    <property type="evidence" value="ECO:0007669"/>
    <property type="project" value="UniProtKB-KW"/>
</dbReference>
<organism evidence="9 10">
    <name type="scientific">Trachymyrmex cornetzi</name>
    <dbReference type="NCBI Taxonomy" id="471704"/>
    <lineage>
        <taxon>Eukaryota</taxon>
        <taxon>Metazoa</taxon>
        <taxon>Ecdysozoa</taxon>
        <taxon>Arthropoda</taxon>
        <taxon>Hexapoda</taxon>
        <taxon>Insecta</taxon>
        <taxon>Pterygota</taxon>
        <taxon>Neoptera</taxon>
        <taxon>Endopterygota</taxon>
        <taxon>Hymenoptera</taxon>
        <taxon>Apocrita</taxon>
        <taxon>Aculeata</taxon>
        <taxon>Formicoidea</taxon>
        <taxon>Formicidae</taxon>
        <taxon>Myrmicinae</taxon>
        <taxon>Trachymyrmex</taxon>
    </lineage>
</organism>
<comment type="similarity">
    <text evidence="3">Belongs to the HARBI1 family.</text>
</comment>
<accession>A0A151IWZ5</accession>
<evidence type="ECO:0000256" key="1">
    <source>
        <dbReference type="ARBA" id="ARBA00001968"/>
    </source>
</evidence>
<keyword evidence="4" id="KW-0540">Nuclease</keyword>
<evidence type="ECO:0000313" key="9">
    <source>
        <dbReference type="EMBL" id="KYN12356.1"/>
    </source>
</evidence>
<dbReference type="PANTHER" id="PTHR22930:SF269">
    <property type="entry name" value="NUCLEASE HARBI1-LIKE PROTEIN"/>
    <property type="match status" value="1"/>
</dbReference>
<dbReference type="AlphaFoldDB" id="A0A151IWZ5"/>
<protein>
    <recommendedName>
        <fullName evidence="8">DDE Tnp4 domain-containing protein</fullName>
    </recommendedName>
</protein>
<comment type="subcellular location">
    <subcellularLocation>
        <location evidence="2">Nucleus</location>
    </subcellularLocation>
</comment>
<evidence type="ECO:0000256" key="4">
    <source>
        <dbReference type="ARBA" id="ARBA00022722"/>
    </source>
</evidence>
<name>A0A151IWZ5_9HYME</name>
<dbReference type="GO" id="GO:0046872">
    <property type="term" value="F:metal ion binding"/>
    <property type="evidence" value="ECO:0007669"/>
    <property type="project" value="UniProtKB-KW"/>
</dbReference>
<gene>
    <name evidence="9" type="ORF">ALC57_15470</name>
</gene>
<proteinExistence type="inferred from homology"/>
<dbReference type="GO" id="GO:0005634">
    <property type="term" value="C:nucleus"/>
    <property type="evidence" value="ECO:0007669"/>
    <property type="project" value="UniProtKB-SubCell"/>
</dbReference>
<keyword evidence="10" id="KW-1185">Reference proteome</keyword>